<feature type="region of interest" description="Disordered" evidence="1">
    <location>
        <begin position="1"/>
        <end position="49"/>
    </location>
</feature>
<evidence type="ECO:0000313" key="2">
    <source>
        <dbReference type="EMBL" id="NDY57113.1"/>
    </source>
</evidence>
<evidence type="ECO:0000313" key="3">
    <source>
        <dbReference type="Proteomes" id="UP000469724"/>
    </source>
</evidence>
<name>A0A7K3NMR8_9BACT</name>
<protein>
    <submittedName>
        <fullName evidence="2">Uncharacterized protein</fullName>
    </submittedName>
</protein>
<sequence length="382" mass="41542">MSNSTLEGLPLGQPLTEIPQHSTVETDPWPSSALDPFADPSVVHPIDDDTAATDGEVEAQSSRNAIAVGTPSIDPTQQARRVRYVFDLLGQDGEAKQEGVREFNKLADDFCGILSNKSPDNQAEITARVWNDVFNPVMVQADVVRVVCALICGRMANTIKASMAHGEWLPTAMKHFPGKSIKVLQENMRLASIRKVENHCDKGLTLLKKLCPIAENPPFSANDDPLEAVFEYVQAKSEAIECDYSILSALAIGDLKLKKAGLVIPMPALRTFYEQKFELNAADIKEMQAMKKVGLDPVAHLESISKNAGSRVFSLTNPGKKKGAGDQHKVPDINSTFVTTSQIITAAIKSGKVSANNVNRENYDALIAALEDFEKVAFSPRA</sequence>
<organism evidence="2 3">
    <name type="scientific">Desulfolutivibrio sulfodismutans</name>
    <dbReference type="NCBI Taxonomy" id="63561"/>
    <lineage>
        <taxon>Bacteria</taxon>
        <taxon>Pseudomonadati</taxon>
        <taxon>Thermodesulfobacteriota</taxon>
        <taxon>Desulfovibrionia</taxon>
        <taxon>Desulfovibrionales</taxon>
        <taxon>Desulfovibrionaceae</taxon>
        <taxon>Desulfolutivibrio</taxon>
    </lineage>
</organism>
<accession>A0A7K3NMR8</accession>
<dbReference type="RefSeq" id="WP_163302161.1">
    <property type="nucleotide sequence ID" value="NZ_JAAGRQ010000037.1"/>
</dbReference>
<keyword evidence="3" id="KW-1185">Reference proteome</keyword>
<reference evidence="2 3" key="1">
    <citation type="submission" date="2020-02" db="EMBL/GenBank/DDBJ databases">
        <title>Comparative genomics of sulfur disproportionating microorganisms.</title>
        <authorList>
            <person name="Ward L.M."/>
            <person name="Bertran E."/>
            <person name="Johnston D.T."/>
        </authorList>
    </citation>
    <scope>NUCLEOTIDE SEQUENCE [LARGE SCALE GENOMIC DNA]</scope>
    <source>
        <strain evidence="2 3">DSM 3696</strain>
    </source>
</reference>
<dbReference type="EMBL" id="JAAGRQ010000037">
    <property type="protein sequence ID" value="NDY57113.1"/>
    <property type="molecule type" value="Genomic_DNA"/>
</dbReference>
<dbReference type="AlphaFoldDB" id="A0A7K3NMR8"/>
<gene>
    <name evidence="2" type="ORF">G3N56_10210</name>
</gene>
<comment type="caution">
    <text evidence="2">The sequence shown here is derived from an EMBL/GenBank/DDBJ whole genome shotgun (WGS) entry which is preliminary data.</text>
</comment>
<evidence type="ECO:0000256" key="1">
    <source>
        <dbReference type="SAM" id="MobiDB-lite"/>
    </source>
</evidence>
<dbReference type="Proteomes" id="UP000469724">
    <property type="component" value="Unassembled WGS sequence"/>
</dbReference>
<proteinExistence type="predicted"/>